<dbReference type="InterPro" id="IPR011649">
    <property type="entry name" value="KaiB_domain"/>
</dbReference>
<evidence type="ECO:0000313" key="2">
    <source>
        <dbReference type="EMBL" id="CAA9253676.1"/>
    </source>
</evidence>
<dbReference type="GO" id="GO:0048511">
    <property type="term" value="P:rhythmic process"/>
    <property type="evidence" value="ECO:0007669"/>
    <property type="project" value="InterPro"/>
</dbReference>
<dbReference type="InterPro" id="IPR036249">
    <property type="entry name" value="Thioredoxin-like_sf"/>
</dbReference>
<evidence type="ECO:0000259" key="1">
    <source>
        <dbReference type="Pfam" id="PF07689"/>
    </source>
</evidence>
<dbReference type="EMBL" id="CADCTC010000134">
    <property type="protein sequence ID" value="CAA9253676.1"/>
    <property type="molecule type" value="Genomic_DNA"/>
</dbReference>
<name>A0A6J4IM48_9CHLR</name>
<dbReference type="Pfam" id="PF07689">
    <property type="entry name" value="KaiB"/>
    <property type="match status" value="1"/>
</dbReference>
<dbReference type="SUPFAM" id="SSF52833">
    <property type="entry name" value="Thioredoxin-like"/>
    <property type="match status" value="1"/>
</dbReference>
<proteinExistence type="predicted"/>
<organism evidence="2">
    <name type="scientific">uncultured Chloroflexota bacterium</name>
    <dbReference type="NCBI Taxonomy" id="166587"/>
    <lineage>
        <taxon>Bacteria</taxon>
        <taxon>Bacillati</taxon>
        <taxon>Chloroflexota</taxon>
        <taxon>environmental samples</taxon>
    </lineage>
</organism>
<sequence>MVDVDAHPERADSAGIILTPTLVRYWPLPVARLYGHLDDESQARRVLGSTSPCQL</sequence>
<dbReference type="AlphaFoldDB" id="A0A6J4IM48"/>
<feature type="domain" description="KaiB" evidence="1">
    <location>
        <begin position="1"/>
        <end position="47"/>
    </location>
</feature>
<protein>
    <recommendedName>
        <fullName evidence="1">KaiB domain-containing protein</fullName>
    </recommendedName>
</protein>
<accession>A0A6J4IM48</accession>
<dbReference type="Gene3D" id="3.40.30.10">
    <property type="entry name" value="Glutaredoxin"/>
    <property type="match status" value="1"/>
</dbReference>
<reference evidence="2" key="1">
    <citation type="submission" date="2020-02" db="EMBL/GenBank/DDBJ databases">
        <authorList>
            <person name="Meier V. D."/>
        </authorList>
    </citation>
    <scope>NUCLEOTIDE SEQUENCE</scope>
    <source>
        <strain evidence="2">AVDCRST_MAG77</strain>
    </source>
</reference>
<gene>
    <name evidence="2" type="ORF">AVDCRST_MAG77-2224</name>
</gene>